<protein>
    <submittedName>
        <fullName evidence="4">Uncharacterized protein</fullName>
    </submittedName>
</protein>
<dbReference type="InterPro" id="IPR006041">
    <property type="entry name" value="Pollen_Ole_e1_allergen"/>
</dbReference>
<keyword evidence="3" id="KW-0732">Signal</keyword>
<comment type="similarity">
    <text evidence="1">Belongs to the Ole e I family.</text>
</comment>
<proteinExistence type="inferred from homology"/>
<evidence type="ECO:0000256" key="3">
    <source>
        <dbReference type="SAM" id="SignalP"/>
    </source>
</evidence>
<gene>
    <name evidence="4" type="ORF">ZIOFF_057601</name>
</gene>
<feature type="chain" id="PRO_5035294540" evidence="3">
    <location>
        <begin position="26"/>
        <end position="171"/>
    </location>
</feature>
<organism evidence="4 5">
    <name type="scientific">Zingiber officinale</name>
    <name type="common">Ginger</name>
    <name type="synonym">Amomum zingiber</name>
    <dbReference type="NCBI Taxonomy" id="94328"/>
    <lineage>
        <taxon>Eukaryota</taxon>
        <taxon>Viridiplantae</taxon>
        <taxon>Streptophyta</taxon>
        <taxon>Embryophyta</taxon>
        <taxon>Tracheophyta</taxon>
        <taxon>Spermatophyta</taxon>
        <taxon>Magnoliopsida</taxon>
        <taxon>Liliopsida</taxon>
        <taxon>Zingiberales</taxon>
        <taxon>Zingiberaceae</taxon>
        <taxon>Zingiber</taxon>
    </lineage>
</organism>
<feature type="signal peptide" evidence="3">
    <location>
        <begin position="1"/>
        <end position="25"/>
    </location>
</feature>
<dbReference type="AlphaFoldDB" id="A0A8J5F8N9"/>
<dbReference type="EMBL" id="JACMSC010000016">
    <property type="protein sequence ID" value="KAG6481010.1"/>
    <property type="molecule type" value="Genomic_DNA"/>
</dbReference>
<comment type="caution">
    <text evidence="4">The sequence shown here is derived from an EMBL/GenBank/DDBJ whole genome shotgun (WGS) entry which is preliminary data.</text>
</comment>
<dbReference type="OrthoDB" id="1896520at2759"/>
<evidence type="ECO:0000313" key="4">
    <source>
        <dbReference type="EMBL" id="KAG6481010.1"/>
    </source>
</evidence>
<accession>A0A8J5F8N9</accession>
<keyword evidence="2" id="KW-1015">Disulfide bond</keyword>
<evidence type="ECO:0000313" key="5">
    <source>
        <dbReference type="Proteomes" id="UP000734854"/>
    </source>
</evidence>
<dbReference type="PANTHER" id="PTHR31614:SF5">
    <property type="entry name" value="ALLERGEN-LIKE PROTEIN BRSN20"/>
    <property type="match status" value="1"/>
</dbReference>
<evidence type="ECO:0000256" key="2">
    <source>
        <dbReference type="ARBA" id="ARBA00023157"/>
    </source>
</evidence>
<dbReference type="Proteomes" id="UP000734854">
    <property type="component" value="Unassembled WGS sequence"/>
</dbReference>
<sequence length="171" mass="18171">MTKHLILASAALFAVACILPSIALAARGVASVKPGFVVQGRVFCDTCRAGFETPASTYVRGAKVKVECHRQAAGEATSSFEGTTDHTGTYNILVAGEHEDEMCESMLVSSPESGCKATLQGREKAPVFLSNNNGIASTTRYANALGFQKDTPLPVCAHLLKAYELDDEEEN</sequence>
<keyword evidence="5" id="KW-1185">Reference proteome</keyword>
<dbReference type="Pfam" id="PF01190">
    <property type="entry name" value="Pollen_Ole_e_1"/>
    <property type="match status" value="1"/>
</dbReference>
<dbReference type="PROSITE" id="PS51257">
    <property type="entry name" value="PROKAR_LIPOPROTEIN"/>
    <property type="match status" value="1"/>
</dbReference>
<name>A0A8J5F8N9_ZINOF</name>
<evidence type="ECO:0000256" key="1">
    <source>
        <dbReference type="ARBA" id="ARBA00010049"/>
    </source>
</evidence>
<reference evidence="4 5" key="1">
    <citation type="submission" date="2020-08" db="EMBL/GenBank/DDBJ databases">
        <title>Plant Genome Project.</title>
        <authorList>
            <person name="Zhang R.-G."/>
        </authorList>
    </citation>
    <scope>NUCLEOTIDE SEQUENCE [LARGE SCALE GENOMIC DNA]</scope>
    <source>
        <tissue evidence="4">Rhizome</tissue>
    </source>
</reference>
<dbReference type="PANTHER" id="PTHR31614">
    <property type="entry name" value="PROTEIN DOWNSTREAM OF FLC-RELATED"/>
    <property type="match status" value="1"/>
</dbReference>